<protein>
    <submittedName>
        <fullName evidence="2">Uncharacterized protein</fullName>
    </submittedName>
</protein>
<dbReference type="Proteomes" id="UP000030701">
    <property type="component" value="Unassembled WGS sequence"/>
</dbReference>
<evidence type="ECO:0000313" key="2">
    <source>
        <dbReference type="EMBL" id="EXM12395.1"/>
    </source>
</evidence>
<proteinExistence type="predicted"/>
<gene>
    <name evidence="2" type="ORF">FOTG_19104</name>
</gene>
<dbReference type="AlphaFoldDB" id="X0LV64"/>
<organism evidence="2">
    <name type="scientific">Fusarium oxysporum f. sp. vasinfectum 25433</name>
    <dbReference type="NCBI Taxonomy" id="1089449"/>
    <lineage>
        <taxon>Eukaryota</taxon>
        <taxon>Fungi</taxon>
        <taxon>Dikarya</taxon>
        <taxon>Ascomycota</taxon>
        <taxon>Pezizomycotina</taxon>
        <taxon>Sordariomycetes</taxon>
        <taxon>Hypocreomycetidae</taxon>
        <taxon>Hypocreales</taxon>
        <taxon>Nectriaceae</taxon>
        <taxon>Fusarium</taxon>
        <taxon>Fusarium oxysporum species complex</taxon>
    </lineage>
</organism>
<dbReference type="HOGENOM" id="CLU_2644655_0_0_1"/>
<feature type="region of interest" description="Disordered" evidence="1">
    <location>
        <begin position="1"/>
        <end position="43"/>
    </location>
</feature>
<reference evidence="2" key="2">
    <citation type="submission" date="2014-03" db="EMBL/GenBank/DDBJ databases">
        <title>The Genome Annotation of Fusarium oxysporum Cotton.</title>
        <authorList>
            <consortium name="The Broad Institute Genomics Platform"/>
            <person name="Ma L.-J."/>
            <person name="Corby-Kistler H."/>
            <person name="Broz K."/>
            <person name="Gale L.R."/>
            <person name="Jonkers W."/>
            <person name="O'Donnell K."/>
            <person name="Ploetz R."/>
            <person name="Steinberg C."/>
            <person name="Schwartz D.C."/>
            <person name="VanEtten H."/>
            <person name="Zhou S."/>
            <person name="Young S.K."/>
            <person name="Zeng Q."/>
            <person name="Gargeya S."/>
            <person name="Fitzgerald M."/>
            <person name="Abouelleil A."/>
            <person name="Alvarado L."/>
            <person name="Chapman S.B."/>
            <person name="Gainer-Dewar J."/>
            <person name="Goldberg J."/>
            <person name="Griggs A."/>
            <person name="Gujja S."/>
            <person name="Hansen M."/>
            <person name="Howarth C."/>
            <person name="Imamovic A."/>
            <person name="Ireland A."/>
            <person name="Larimer J."/>
            <person name="McCowan C."/>
            <person name="Murphy C."/>
            <person name="Pearson M."/>
            <person name="Poon T.W."/>
            <person name="Priest M."/>
            <person name="Roberts A."/>
            <person name="Saif S."/>
            <person name="Shea T."/>
            <person name="Sykes S."/>
            <person name="Wortman J."/>
            <person name="Nusbaum C."/>
            <person name="Birren B."/>
        </authorList>
    </citation>
    <scope>NUCLEOTIDE SEQUENCE</scope>
    <source>
        <strain evidence="2">25433</strain>
    </source>
</reference>
<evidence type="ECO:0000256" key="1">
    <source>
        <dbReference type="SAM" id="MobiDB-lite"/>
    </source>
</evidence>
<feature type="non-terminal residue" evidence="2">
    <location>
        <position position="79"/>
    </location>
</feature>
<accession>X0LV64</accession>
<name>X0LV64_FUSOX</name>
<reference evidence="2" key="1">
    <citation type="submission" date="2011-11" db="EMBL/GenBank/DDBJ databases">
        <title>The Genome Sequence of Fusarium oxysporum Cotton.</title>
        <authorList>
            <consortium name="The Broad Institute Genome Sequencing Platform"/>
            <person name="Ma L.-J."/>
            <person name="Gale L.R."/>
            <person name="Schwartz D.C."/>
            <person name="Zhou S."/>
            <person name="Corby-Kistler H."/>
            <person name="Young S.K."/>
            <person name="Zeng Q."/>
            <person name="Gargeya S."/>
            <person name="Fitzgerald M."/>
            <person name="Haas B."/>
            <person name="Abouelleil A."/>
            <person name="Alvarado L."/>
            <person name="Arachchi H.M."/>
            <person name="Berlin A."/>
            <person name="Brown A."/>
            <person name="Chapman S.B."/>
            <person name="Chen Z."/>
            <person name="Dunbar C."/>
            <person name="Freedman E."/>
            <person name="Gearin G."/>
            <person name="Goldberg J."/>
            <person name="Griggs A."/>
            <person name="Gujja S."/>
            <person name="Heiman D."/>
            <person name="Howarth C."/>
            <person name="Larson L."/>
            <person name="Lui A."/>
            <person name="MacDonald P.J.P."/>
            <person name="Montmayeur A."/>
            <person name="Murphy C."/>
            <person name="Neiman D."/>
            <person name="Pearson M."/>
            <person name="Priest M."/>
            <person name="Roberts A."/>
            <person name="Saif S."/>
            <person name="Shea T."/>
            <person name="Shenoy N."/>
            <person name="Sisk P."/>
            <person name="Stolte C."/>
            <person name="Sykes S."/>
            <person name="Wortman J."/>
            <person name="Nusbaum C."/>
            <person name="Birren B."/>
        </authorList>
    </citation>
    <scope>NUCLEOTIDE SEQUENCE [LARGE SCALE GENOMIC DNA]</scope>
    <source>
        <strain evidence="2">25433</strain>
    </source>
</reference>
<dbReference type="EMBL" id="KK035597">
    <property type="protein sequence ID" value="EXM12395.1"/>
    <property type="molecule type" value="Genomic_DNA"/>
</dbReference>
<sequence length="79" mass="8836">METSVLPHKNGLPPPPFLRGKSSHRRKPADQQSPKPPAARSCDPMTEMLENIGLLLTDYGCTDQQARNPRTTFLLQRVP</sequence>